<dbReference type="AlphaFoldDB" id="A0A5B6UCV8"/>
<evidence type="ECO:0000256" key="3">
    <source>
        <dbReference type="PROSITE-ProRule" id="PRU00357"/>
    </source>
</evidence>
<keyword evidence="2 3" id="KW-0539">Nucleus</keyword>
<comment type="subcellular location">
    <subcellularLocation>
        <location evidence="1 3">Nucleus</location>
    </subcellularLocation>
</comment>
<name>A0A5B6UCV8_9ROSI</name>
<dbReference type="Pfam" id="PF06203">
    <property type="entry name" value="CCT"/>
    <property type="match status" value="1"/>
</dbReference>
<feature type="region of interest" description="Disordered" evidence="4">
    <location>
        <begin position="77"/>
        <end position="98"/>
    </location>
</feature>
<comment type="caution">
    <text evidence="6">The sequence shown here is derived from an EMBL/GenBank/DDBJ whole genome shotgun (WGS) entry which is preliminary data.</text>
</comment>
<dbReference type="PANTHER" id="PTHR31319:SF110">
    <property type="entry name" value="CCT MOTIF FAMILY PROTEIN"/>
    <property type="match status" value="1"/>
</dbReference>
<gene>
    <name evidence="6" type="ORF">EPI10_018686</name>
</gene>
<dbReference type="GO" id="GO:0003700">
    <property type="term" value="F:DNA-binding transcription factor activity"/>
    <property type="evidence" value="ECO:0007669"/>
    <property type="project" value="TreeGrafter"/>
</dbReference>
<feature type="region of interest" description="Disordered" evidence="4">
    <location>
        <begin position="346"/>
        <end position="366"/>
    </location>
</feature>
<evidence type="ECO:0000259" key="5">
    <source>
        <dbReference type="PROSITE" id="PS51017"/>
    </source>
</evidence>
<reference evidence="7" key="1">
    <citation type="journal article" date="2019" name="Plant Biotechnol. J.">
        <title>Genome sequencing of the Australian wild diploid species Gossypium australe highlights disease resistance and delayed gland morphogenesis.</title>
        <authorList>
            <person name="Cai Y."/>
            <person name="Cai X."/>
            <person name="Wang Q."/>
            <person name="Wang P."/>
            <person name="Zhang Y."/>
            <person name="Cai C."/>
            <person name="Xu Y."/>
            <person name="Wang K."/>
            <person name="Zhou Z."/>
            <person name="Wang C."/>
            <person name="Geng S."/>
            <person name="Li B."/>
            <person name="Dong Q."/>
            <person name="Hou Y."/>
            <person name="Wang H."/>
            <person name="Ai P."/>
            <person name="Liu Z."/>
            <person name="Yi F."/>
            <person name="Sun M."/>
            <person name="An G."/>
            <person name="Cheng J."/>
            <person name="Zhang Y."/>
            <person name="Shi Q."/>
            <person name="Xie Y."/>
            <person name="Shi X."/>
            <person name="Chang Y."/>
            <person name="Huang F."/>
            <person name="Chen Y."/>
            <person name="Hong S."/>
            <person name="Mi L."/>
            <person name="Sun Q."/>
            <person name="Zhang L."/>
            <person name="Zhou B."/>
            <person name="Peng R."/>
            <person name="Zhang X."/>
            <person name="Liu F."/>
        </authorList>
    </citation>
    <scope>NUCLEOTIDE SEQUENCE [LARGE SCALE GENOMIC DNA]</scope>
    <source>
        <strain evidence="7">cv. PA1801</strain>
    </source>
</reference>
<evidence type="ECO:0000256" key="4">
    <source>
        <dbReference type="SAM" id="MobiDB-lite"/>
    </source>
</evidence>
<evidence type="ECO:0000256" key="1">
    <source>
        <dbReference type="ARBA" id="ARBA00004123"/>
    </source>
</evidence>
<dbReference type="EMBL" id="SMMG02000012">
    <property type="protein sequence ID" value="KAA3455689.1"/>
    <property type="molecule type" value="Genomic_DNA"/>
</dbReference>
<dbReference type="PANTHER" id="PTHR31319">
    <property type="entry name" value="ZINC FINGER PROTEIN CONSTANS-LIKE 4"/>
    <property type="match status" value="1"/>
</dbReference>
<keyword evidence="6" id="KW-0808">Transferase</keyword>
<evidence type="ECO:0000256" key="2">
    <source>
        <dbReference type="ARBA" id="ARBA00023242"/>
    </source>
</evidence>
<dbReference type="PROSITE" id="PS51017">
    <property type="entry name" value="CCT"/>
    <property type="match status" value="1"/>
</dbReference>
<feature type="domain" description="CCT" evidence="5">
    <location>
        <begin position="307"/>
        <end position="349"/>
    </location>
</feature>
<keyword evidence="7" id="KW-1185">Reference proteome</keyword>
<evidence type="ECO:0000313" key="7">
    <source>
        <dbReference type="Proteomes" id="UP000325315"/>
    </source>
</evidence>
<dbReference type="Proteomes" id="UP000325315">
    <property type="component" value="Unassembled WGS sequence"/>
</dbReference>
<dbReference type="GO" id="GO:0016301">
    <property type="term" value="F:kinase activity"/>
    <property type="evidence" value="ECO:0007669"/>
    <property type="project" value="UniProtKB-KW"/>
</dbReference>
<dbReference type="OrthoDB" id="153872at2759"/>
<accession>A0A5B6UCV8</accession>
<dbReference type="InterPro" id="IPR045281">
    <property type="entry name" value="CONSTANS-like"/>
</dbReference>
<feature type="compositionally biased region" description="Low complexity" evidence="4">
    <location>
        <begin position="86"/>
        <end position="98"/>
    </location>
</feature>
<dbReference type="GO" id="GO:0005634">
    <property type="term" value="C:nucleus"/>
    <property type="evidence" value="ECO:0007669"/>
    <property type="project" value="UniProtKB-SubCell"/>
</dbReference>
<dbReference type="InterPro" id="IPR010402">
    <property type="entry name" value="CCT_domain"/>
</dbReference>
<keyword evidence="6" id="KW-0418">Kinase</keyword>
<evidence type="ECO:0000313" key="6">
    <source>
        <dbReference type="EMBL" id="KAA3455689.1"/>
    </source>
</evidence>
<proteinExistence type="predicted"/>
<dbReference type="GO" id="GO:0009909">
    <property type="term" value="P:regulation of flower development"/>
    <property type="evidence" value="ECO:0007669"/>
    <property type="project" value="InterPro"/>
</dbReference>
<protein>
    <submittedName>
        <fullName evidence="6">Serine/threonine-protein kinase phg2-like</fullName>
    </submittedName>
</protein>
<organism evidence="6 7">
    <name type="scientific">Gossypium australe</name>
    <dbReference type="NCBI Taxonomy" id="47621"/>
    <lineage>
        <taxon>Eukaryota</taxon>
        <taxon>Viridiplantae</taxon>
        <taxon>Streptophyta</taxon>
        <taxon>Embryophyta</taxon>
        <taxon>Tracheophyta</taxon>
        <taxon>Spermatophyta</taxon>
        <taxon>Magnoliopsida</taxon>
        <taxon>eudicotyledons</taxon>
        <taxon>Gunneridae</taxon>
        <taxon>Pentapetalae</taxon>
        <taxon>rosids</taxon>
        <taxon>malvids</taxon>
        <taxon>Malvales</taxon>
        <taxon>Malvaceae</taxon>
        <taxon>Malvoideae</taxon>
        <taxon>Gossypium</taxon>
    </lineage>
</organism>
<sequence>MSHDMIHSSEQLSIDDISSPTNVPFLYFSDADLFSEALQNSEVTSNCCYKDQNSSFGNNLTIPLDIEQLNNGHHDITGNTNPIAPTTTSTTTTTTTTTTATSSANYNNTATDNLSVIFDSPDEIEDDISASIDFSQSPSFSIPQFLAQQDQIDHLSLVQSQNQLCETTADLVGPLSGPPFTHVFEEDCLSTVPSLNPSSPSCSFFGASTMANFMPALSVDSSGIFTGSFLMGSESQAQNLEFQGDNGGLFCPDSVQCIFNPGDIQTLRSENQQLMGGVVGSAPLASEMSSLEDSSRNKVGKLSVQQRKEKIQRYMKKRKERNFSKKIKYACRKTLADSRPRVRGRFAKNDDCGGTPSQAYSNHEEDDVVVKEKEEMVDSSDIFADISGVNSLKYNYSIQSWL</sequence>